<evidence type="ECO:0000259" key="1">
    <source>
        <dbReference type="Pfam" id="PF20233"/>
    </source>
</evidence>
<keyword evidence="3" id="KW-1185">Reference proteome</keyword>
<dbReference type="PANTHER" id="PTHR38886">
    <property type="entry name" value="SESA DOMAIN-CONTAINING PROTEIN"/>
    <property type="match status" value="1"/>
</dbReference>
<evidence type="ECO:0000313" key="3">
    <source>
        <dbReference type="Proteomes" id="UP000235786"/>
    </source>
</evidence>
<protein>
    <recommendedName>
        <fullName evidence="1">DUF6590 domain-containing protein</fullName>
    </recommendedName>
</protein>
<dbReference type="EMBL" id="KZ613953">
    <property type="protein sequence ID" value="PMD34940.1"/>
    <property type="molecule type" value="Genomic_DNA"/>
</dbReference>
<dbReference type="Proteomes" id="UP000235786">
    <property type="component" value="Unassembled WGS sequence"/>
</dbReference>
<gene>
    <name evidence="2" type="ORF">L207DRAFT_534210</name>
</gene>
<dbReference type="AlphaFoldDB" id="A0A2J6R8V4"/>
<dbReference type="OrthoDB" id="3045089at2759"/>
<dbReference type="PANTHER" id="PTHR38886:SF1">
    <property type="entry name" value="NACHT-NTPASE AND P-LOOP NTPASES N-TERMINAL DOMAIN-CONTAINING PROTEIN"/>
    <property type="match status" value="1"/>
</dbReference>
<organism evidence="2 3">
    <name type="scientific">Hyaloscypha variabilis (strain UAMH 11265 / GT02V1 / F)</name>
    <name type="common">Meliniomyces variabilis</name>
    <dbReference type="NCBI Taxonomy" id="1149755"/>
    <lineage>
        <taxon>Eukaryota</taxon>
        <taxon>Fungi</taxon>
        <taxon>Dikarya</taxon>
        <taxon>Ascomycota</taxon>
        <taxon>Pezizomycotina</taxon>
        <taxon>Leotiomycetes</taxon>
        <taxon>Helotiales</taxon>
        <taxon>Hyaloscyphaceae</taxon>
        <taxon>Hyaloscypha</taxon>
        <taxon>Hyaloscypha variabilis</taxon>
    </lineage>
</organism>
<dbReference type="InterPro" id="IPR046497">
    <property type="entry name" value="DUF6590"/>
</dbReference>
<sequence length="515" mass="56891">MSFGFSVGDFLEGATLACDLIGALSSTRGSSLEYQQLIRELEIVRLTCVQIENLRSSQQLNLSLLNALTHLVRACNEQMEQCTASVESYRESLQAGGSGNSVTDSWKKVGWCLFKPRVVRDMRDCLQLKISCMNTLLSVGGCQEITQGIVVHCTALPDAIKDDWSHFKIFCKIIPPPRTQATRQRSDPLYRVREEPEKFFRLGQVFAIIDTAEYDKALRSIGKAWHHRPDVENPFLGPVSVRKLVVVRSGVSSCLCLGVHNYHGNGCVQEDRQDLHSIIYSTRDPPPPITITFTDPETKQPVVLDERLMVNKPIKMEADHPSNMLVAASRINYTRIHQLDFKMRVKPLGQVVIESIHDLSDQFQEAVSALRADAILRPSRKTSEVIGPMYEQEDAGNGFSAGAFSVYIWACCQCSNEIPTLLSDCCIIQNCRHGRCDGCAVAKQGSLASIQVKSPNDLPGLDDGASDDGSIALPPIPLLSKPMPLSNVEEISEAKCLAASERLAVEKGQVLTFSK</sequence>
<accession>A0A2J6R8V4</accession>
<reference evidence="2 3" key="1">
    <citation type="submission" date="2016-04" db="EMBL/GenBank/DDBJ databases">
        <title>A degradative enzymes factory behind the ericoid mycorrhizal symbiosis.</title>
        <authorList>
            <consortium name="DOE Joint Genome Institute"/>
            <person name="Martino E."/>
            <person name="Morin E."/>
            <person name="Grelet G."/>
            <person name="Kuo A."/>
            <person name="Kohler A."/>
            <person name="Daghino S."/>
            <person name="Barry K."/>
            <person name="Choi C."/>
            <person name="Cichocki N."/>
            <person name="Clum A."/>
            <person name="Copeland A."/>
            <person name="Hainaut M."/>
            <person name="Haridas S."/>
            <person name="Labutti K."/>
            <person name="Lindquist E."/>
            <person name="Lipzen A."/>
            <person name="Khouja H.-R."/>
            <person name="Murat C."/>
            <person name="Ohm R."/>
            <person name="Olson A."/>
            <person name="Spatafora J."/>
            <person name="Veneault-Fourrey C."/>
            <person name="Henrissat B."/>
            <person name="Grigoriev I."/>
            <person name="Martin F."/>
            <person name="Perotto S."/>
        </authorList>
    </citation>
    <scope>NUCLEOTIDE SEQUENCE [LARGE SCALE GENOMIC DNA]</scope>
    <source>
        <strain evidence="2 3">F</strain>
    </source>
</reference>
<dbReference type="Pfam" id="PF20233">
    <property type="entry name" value="DUF6590"/>
    <property type="match status" value="1"/>
</dbReference>
<evidence type="ECO:0000313" key="2">
    <source>
        <dbReference type="EMBL" id="PMD34940.1"/>
    </source>
</evidence>
<name>A0A2J6R8V4_HYAVF</name>
<proteinExistence type="predicted"/>
<feature type="domain" description="DUF6590" evidence="1">
    <location>
        <begin position="198"/>
        <end position="360"/>
    </location>
</feature>